<dbReference type="SMART" id="SM00591">
    <property type="entry name" value="RWD"/>
    <property type="match status" value="1"/>
</dbReference>
<dbReference type="InterPro" id="IPR006575">
    <property type="entry name" value="RWD_dom"/>
</dbReference>
<dbReference type="STRING" id="151549.A0A4C1XK23"/>
<dbReference type="InterPro" id="IPR040213">
    <property type="entry name" value="GIR2-like"/>
</dbReference>
<dbReference type="SUPFAM" id="SSF54495">
    <property type="entry name" value="UBC-like"/>
    <property type="match status" value="1"/>
</dbReference>
<dbReference type="EMBL" id="BGZK01000871">
    <property type="protein sequence ID" value="GBP63513.1"/>
    <property type="molecule type" value="Genomic_DNA"/>
</dbReference>
<feature type="domain" description="RWD" evidence="1">
    <location>
        <begin position="9"/>
        <end position="125"/>
    </location>
</feature>
<sequence>MDYQYEQASEIEALDSIYCGDMDVIETEPFPRFRIPIKSEGFEDEQGLACTLTFTYTSKYPEESPIIEVDNVENFDENDANALLTHLKQQDQNVKDEYEERLKDRLGEMKQYECLELDKLWKVTDNVTVTEYMIDDGNESEITIDEIMKALKCMKVGKAAGYDRVTSEMLRGGGGVVTSLLYQPFNKC</sequence>
<reference evidence="2 3" key="1">
    <citation type="journal article" date="2019" name="Commun. Biol.">
        <title>The bagworm genome reveals a unique fibroin gene that provides high tensile strength.</title>
        <authorList>
            <person name="Kono N."/>
            <person name="Nakamura H."/>
            <person name="Ohtoshi R."/>
            <person name="Tomita M."/>
            <person name="Numata K."/>
            <person name="Arakawa K."/>
        </authorList>
    </citation>
    <scope>NUCLEOTIDE SEQUENCE [LARGE SCALE GENOMIC DNA]</scope>
</reference>
<dbReference type="Proteomes" id="UP000299102">
    <property type="component" value="Unassembled WGS sequence"/>
</dbReference>
<proteinExistence type="predicted"/>
<accession>A0A4C1XK23</accession>
<dbReference type="PANTHER" id="PTHR12292">
    <property type="entry name" value="RWD DOMAIN-CONTAINING PROTEIN"/>
    <property type="match status" value="1"/>
</dbReference>
<gene>
    <name evidence="2" type="primary">Rwdd1</name>
    <name evidence="2" type="ORF">EVAR_45673_1</name>
</gene>
<evidence type="ECO:0000259" key="1">
    <source>
        <dbReference type="PROSITE" id="PS50908"/>
    </source>
</evidence>
<evidence type="ECO:0000313" key="3">
    <source>
        <dbReference type="Proteomes" id="UP000299102"/>
    </source>
</evidence>
<organism evidence="2 3">
    <name type="scientific">Eumeta variegata</name>
    <name type="common">Bagworm moth</name>
    <name type="synonym">Eumeta japonica</name>
    <dbReference type="NCBI Taxonomy" id="151549"/>
    <lineage>
        <taxon>Eukaryota</taxon>
        <taxon>Metazoa</taxon>
        <taxon>Ecdysozoa</taxon>
        <taxon>Arthropoda</taxon>
        <taxon>Hexapoda</taxon>
        <taxon>Insecta</taxon>
        <taxon>Pterygota</taxon>
        <taxon>Neoptera</taxon>
        <taxon>Endopterygota</taxon>
        <taxon>Lepidoptera</taxon>
        <taxon>Glossata</taxon>
        <taxon>Ditrysia</taxon>
        <taxon>Tineoidea</taxon>
        <taxon>Psychidae</taxon>
        <taxon>Oiketicinae</taxon>
        <taxon>Eumeta</taxon>
    </lineage>
</organism>
<dbReference type="Pfam" id="PF05773">
    <property type="entry name" value="RWD"/>
    <property type="match status" value="1"/>
</dbReference>
<evidence type="ECO:0000313" key="2">
    <source>
        <dbReference type="EMBL" id="GBP63513.1"/>
    </source>
</evidence>
<dbReference type="PROSITE" id="PS50908">
    <property type="entry name" value="RWD"/>
    <property type="match status" value="1"/>
</dbReference>
<dbReference type="Gene3D" id="3.10.110.10">
    <property type="entry name" value="Ubiquitin Conjugating Enzyme"/>
    <property type="match status" value="1"/>
</dbReference>
<protein>
    <submittedName>
        <fullName evidence="2">RWD domain-containing protein 1</fullName>
    </submittedName>
</protein>
<comment type="caution">
    <text evidence="2">The sequence shown here is derived from an EMBL/GenBank/DDBJ whole genome shotgun (WGS) entry which is preliminary data.</text>
</comment>
<keyword evidence="3" id="KW-1185">Reference proteome</keyword>
<name>A0A4C1XK23_EUMVA</name>
<dbReference type="OrthoDB" id="277175at2759"/>
<dbReference type="InterPro" id="IPR016135">
    <property type="entry name" value="UBQ-conjugating_enzyme/RWD"/>
</dbReference>
<dbReference type="AlphaFoldDB" id="A0A4C1XK23"/>